<organism evidence="2 3">
    <name type="scientific">Umboniibacter marinipuniceus</name>
    <dbReference type="NCBI Taxonomy" id="569599"/>
    <lineage>
        <taxon>Bacteria</taxon>
        <taxon>Pseudomonadati</taxon>
        <taxon>Pseudomonadota</taxon>
        <taxon>Gammaproteobacteria</taxon>
        <taxon>Cellvibrionales</taxon>
        <taxon>Cellvibrionaceae</taxon>
        <taxon>Umboniibacter</taxon>
    </lineage>
</organism>
<comment type="caution">
    <text evidence="2">The sequence shown here is derived from an EMBL/GenBank/DDBJ whole genome shotgun (WGS) entry which is preliminary data.</text>
</comment>
<dbReference type="OrthoDB" id="9781481at2"/>
<name>A0A3M0AC26_9GAMM</name>
<evidence type="ECO:0000259" key="1">
    <source>
        <dbReference type="Pfam" id="PF07728"/>
    </source>
</evidence>
<protein>
    <submittedName>
        <fullName evidence="2">5-methylcytosine-specific restriction protein B</fullName>
    </submittedName>
</protein>
<reference evidence="2 3" key="1">
    <citation type="submission" date="2018-10" db="EMBL/GenBank/DDBJ databases">
        <title>Genomic Encyclopedia of Type Strains, Phase IV (KMG-IV): sequencing the most valuable type-strain genomes for metagenomic binning, comparative biology and taxonomic classification.</title>
        <authorList>
            <person name="Goeker M."/>
        </authorList>
    </citation>
    <scope>NUCLEOTIDE SEQUENCE [LARGE SCALE GENOMIC DNA]</scope>
    <source>
        <strain evidence="2 3">DSM 25080</strain>
    </source>
</reference>
<dbReference type="Gene3D" id="3.40.50.300">
    <property type="entry name" value="P-loop containing nucleotide triphosphate hydrolases"/>
    <property type="match status" value="1"/>
</dbReference>
<dbReference type="AlphaFoldDB" id="A0A3M0AC26"/>
<keyword evidence="3" id="KW-1185">Reference proteome</keyword>
<dbReference type="InterPro" id="IPR011704">
    <property type="entry name" value="ATPase_dyneun-rel_AAA"/>
</dbReference>
<evidence type="ECO:0000313" key="3">
    <source>
        <dbReference type="Proteomes" id="UP000267187"/>
    </source>
</evidence>
<dbReference type="Pfam" id="PF07728">
    <property type="entry name" value="AAA_5"/>
    <property type="match status" value="1"/>
</dbReference>
<dbReference type="EMBL" id="REFJ01000001">
    <property type="protein sequence ID" value="RMA82711.1"/>
    <property type="molecule type" value="Genomic_DNA"/>
</dbReference>
<evidence type="ECO:0000313" key="2">
    <source>
        <dbReference type="EMBL" id="RMA82711.1"/>
    </source>
</evidence>
<dbReference type="InterPro" id="IPR052934">
    <property type="entry name" value="Methyl-DNA_Rec/Restrict_Enz"/>
</dbReference>
<dbReference type="SUPFAM" id="SSF52540">
    <property type="entry name" value="P-loop containing nucleoside triphosphate hydrolases"/>
    <property type="match status" value="1"/>
</dbReference>
<dbReference type="PANTHER" id="PTHR37291">
    <property type="entry name" value="5-METHYLCYTOSINE-SPECIFIC RESTRICTION ENZYME B"/>
    <property type="match status" value="1"/>
</dbReference>
<dbReference type="PANTHER" id="PTHR37291:SF1">
    <property type="entry name" value="TYPE IV METHYL-DIRECTED RESTRICTION ENZYME ECOKMCRB SUBUNIT"/>
    <property type="match status" value="1"/>
</dbReference>
<dbReference type="GO" id="GO:0016887">
    <property type="term" value="F:ATP hydrolysis activity"/>
    <property type="evidence" value="ECO:0007669"/>
    <property type="project" value="InterPro"/>
</dbReference>
<proteinExistence type="predicted"/>
<accession>A0A3M0AC26</accession>
<dbReference type="GO" id="GO:0005524">
    <property type="term" value="F:ATP binding"/>
    <property type="evidence" value="ECO:0007669"/>
    <property type="project" value="InterPro"/>
</dbReference>
<dbReference type="RefSeq" id="WP_121876020.1">
    <property type="nucleotide sequence ID" value="NZ_REFJ01000001.1"/>
</dbReference>
<feature type="domain" description="ATPase dynein-related AAA" evidence="1">
    <location>
        <begin position="498"/>
        <end position="581"/>
    </location>
</feature>
<dbReference type="InterPro" id="IPR027417">
    <property type="entry name" value="P-loop_NTPase"/>
</dbReference>
<dbReference type="Proteomes" id="UP000267187">
    <property type="component" value="Unassembled WGS sequence"/>
</dbReference>
<sequence>MSRYCGSKDTTSQLNAAQDWLARCIYQRKSIFTDDAIWTLENFRALDENFTNSLDEGDGKYIEKLEACLSETEGPVKKLVAEMTWFMVLCLSNAGVISKRKSIMNIWAWSGEELDMDSPYLSDQTLKGIGSGGPSYNVNRWRELIYFIQLVIRLFEYEGEVKTIFSDAWGCAEWVDQLDGYGHRQFRYMLLYLLFPDVYERIFSRSERQKIVRGFLGKTPKEIRKMTELDIDKAIHKIRTEQERELESDKLDFYISPLKDGWIDPKVKVTLYDEAPELEVDLEKRQATLSNGPLNSILYGPPGTGKTYQTLNRVLRILDPKFLEENIESRERLKERYEQLKAEGRVDFVTFHQSYGYEEFIEGLRADTDDKGQISYRIEDGTFKAICIKAQAGVVNNDTLDACVKAFIADIDDKERIKLKTSTSRDFYVEYHGHTTLRVFPVDSKNEDNTRGYPVSIQSIKNLYRGINVDKFYNKSYVKGVLQYLITHYQLPATYQATDNATGNYVLVVDEINRGNISKIFGELITLIEPSKRLGEEEALTVSLPYSKDEFGVPNNLYLVGTMNTADRSLAMMDTALRRRFDFIEMMPKPDVLDNAEVKGCNLEELLSIMNQRIEYLYDREHTLGHAFFIPVKRALEESEEAAWLALQNVFRNKVLPLLEEYFFEDWSKIRLVLGDNQKKDPRLQFVLEDKLTGNLDALFGQSYQSDEYSDAQMAYSINTNAFKRPSAYSQIISGGEIEEVPTQSVSEATVES</sequence>
<gene>
    <name evidence="2" type="ORF">DFR27_0668</name>
</gene>